<proteinExistence type="predicted"/>
<dbReference type="EC" id="1.5.3.1" evidence="2"/>
<dbReference type="RefSeq" id="WP_209809798.1">
    <property type="nucleotide sequence ID" value="NZ_JAGGKT010000003.1"/>
</dbReference>
<evidence type="ECO:0000256" key="1">
    <source>
        <dbReference type="ARBA" id="ARBA00023002"/>
    </source>
</evidence>
<reference evidence="2 3" key="1">
    <citation type="submission" date="2021-03" db="EMBL/GenBank/DDBJ databases">
        <title>Genomic Encyclopedia of Type Strains, Phase IV (KMG-IV): sequencing the most valuable type-strain genomes for metagenomic binning, comparative biology and taxonomic classification.</title>
        <authorList>
            <person name="Goeker M."/>
        </authorList>
    </citation>
    <scope>NUCLEOTIDE SEQUENCE [LARGE SCALE GENOMIC DNA]</scope>
    <source>
        <strain evidence="2 3">DSM 24738</strain>
    </source>
</reference>
<dbReference type="SUPFAM" id="SSF54292">
    <property type="entry name" value="2Fe-2S ferredoxin-like"/>
    <property type="match status" value="1"/>
</dbReference>
<dbReference type="EMBL" id="JAGGKT010000003">
    <property type="protein sequence ID" value="MBP1931723.1"/>
    <property type="molecule type" value="Genomic_DNA"/>
</dbReference>
<dbReference type="Pfam" id="PF13510">
    <property type="entry name" value="Fer2_4"/>
    <property type="match status" value="1"/>
</dbReference>
<accession>A0ABS4GN82</accession>
<comment type="caution">
    <text evidence="2">The sequence shown here is derived from an EMBL/GenBank/DDBJ whole genome shotgun (WGS) entry which is preliminary data.</text>
</comment>
<dbReference type="GO" id="GO:0008115">
    <property type="term" value="F:sarcosine oxidase activity"/>
    <property type="evidence" value="ECO:0007669"/>
    <property type="project" value="UniProtKB-EC"/>
</dbReference>
<organism evidence="2 3">
    <name type="scientific">Ammoniphilus resinae</name>
    <dbReference type="NCBI Taxonomy" id="861532"/>
    <lineage>
        <taxon>Bacteria</taxon>
        <taxon>Bacillati</taxon>
        <taxon>Bacillota</taxon>
        <taxon>Bacilli</taxon>
        <taxon>Bacillales</taxon>
        <taxon>Paenibacillaceae</taxon>
        <taxon>Aneurinibacillus group</taxon>
        <taxon>Ammoniphilus</taxon>
    </lineage>
</organism>
<evidence type="ECO:0000313" key="3">
    <source>
        <dbReference type="Proteomes" id="UP001519343"/>
    </source>
</evidence>
<protein>
    <submittedName>
        <fullName evidence="2">Sarcosine oxidase subunit alpha</fullName>
        <ecNumber evidence="2">1.5.3.1</ecNumber>
    </submittedName>
</protein>
<name>A0ABS4GN82_9BACL</name>
<gene>
    <name evidence="2" type="ORF">J2Z37_001724</name>
</gene>
<keyword evidence="1 2" id="KW-0560">Oxidoreductase</keyword>
<dbReference type="Proteomes" id="UP001519343">
    <property type="component" value="Unassembled WGS sequence"/>
</dbReference>
<evidence type="ECO:0000313" key="2">
    <source>
        <dbReference type="EMBL" id="MBP1931723.1"/>
    </source>
</evidence>
<keyword evidence="3" id="KW-1185">Reference proteome</keyword>
<dbReference type="InterPro" id="IPR036010">
    <property type="entry name" value="2Fe-2S_ferredoxin-like_sf"/>
</dbReference>
<dbReference type="InterPro" id="IPR042204">
    <property type="entry name" value="2Fe-2S-bd_N"/>
</dbReference>
<sequence length="102" mass="11323">MRILSHPILGPMAERQTVSITFNGQTYQAMEGESIAAALLANGVRTLRWTEQEQHPRGLYCGIGHCFECRVTVNGVRSQRACITPVEHHMVITSGGENWDAE</sequence>
<dbReference type="Gene3D" id="3.10.20.440">
    <property type="entry name" value="2Fe-2S iron-sulphur cluster binding domain, sarcosine oxidase, alpha subunit, N-terminal domain"/>
    <property type="match status" value="1"/>
</dbReference>